<evidence type="ECO:0000256" key="1">
    <source>
        <dbReference type="SAM" id="MobiDB-lite"/>
    </source>
</evidence>
<sequence length="208" mass="24651">MQYSNSEDEYKYESDNDYSTDSSDENYCTQRILKLGLRRNIFSPYTGNSTTSYYRKYGPSGTYTKAAKDSLLITQYFTTQLLQAESEIIEEKELDKELPDRESPDKESDDELDNKPNEESDEDSEEFENEMDIDNDFSNKMEALEIILYQNKKKISVYDYLRYRSIYEFFINWKEKGMTRKNAAFNAAKKVYDKGLYRARIINKWAKS</sequence>
<dbReference type="HOGENOM" id="CLU_1321525_0_0_1"/>
<feature type="region of interest" description="Disordered" evidence="1">
    <location>
        <begin position="1"/>
        <end position="25"/>
    </location>
</feature>
<evidence type="ECO:0000313" key="2">
    <source>
        <dbReference type="EMBL" id="EXX54931.1"/>
    </source>
</evidence>
<feature type="compositionally biased region" description="Basic and acidic residues" evidence="1">
    <location>
        <begin position="90"/>
        <end position="106"/>
    </location>
</feature>
<organism evidence="2 3">
    <name type="scientific">Rhizophagus irregularis (strain DAOM 197198w)</name>
    <name type="common">Glomus intraradices</name>
    <dbReference type="NCBI Taxonomy" id="1432141"/>
    <lineage>
        <taxon>Eukaryota</taxon>
        <taxon>Fungi</taxon>
        <taxon>Fungi incertae sedis</taxon>
        <taxon>Mucoromycota</taxon>
        <taxon>Glomeromycotina</taxon>
        <taxon>Glomeromycetes</taxon>
        <taxon>Glomerales</taxon>
        <taxon>Glomeraceae</taxon>
        <taxon>Rhizophagus</taxon>
    </lineage>
</organism>
<dbReference type="Proteomes" id="UP000022910">
    <property type="component" value="Unassembled WGS sequence"/>
</dbReference>
<proteinExistence type="predicted"/>
<reference evidence="2 3" key="1">
    <citation type="submission" date="2014-02" db="EMBL/GenBank/DDBJ databases">
        <title>Single nucleus genome sequencing reveals high similarity among nuclei of an endomycorrhizal fungus.</title>
        <authorList>
            <person name="Lin K."/>
            <person name="Geurts R."/>
            <person name="Zhang Z."/>
            <person name="Limpens E."/>
            <person name="Saunders D.G."/>
            <person name="Mu D."/>
            <person name="Pang E."/>
            <person name="Cao H."/>
            <person name="Cha H."/>
            <person name="Lin T."/>
            <person name="Zhou Q."/>
            <person name="Shang Y."/>
            <person name="Li Y."/>
            <person name="Ivanov S."/>
            <person name="Sharma T."/>
            <person name="Velzen R.V."/>
            <person name="Ruijter N.D."/>
            <person name="Aanen D.K."/>
            <person name="Win J."/>
            <person name="Kamoun S."/>
            <person name="Bisseling T."/>
            <person name="Huang S."/>
        </authorList>
    </citation>
    <scope>NUCLEOTIDE SEQUENCE [LARGE SCALE GENOMIC DNA]</scope>
    <source>
        <strain evidence="3">DAOM197198w</strain>
    </source>
</reference>
<feature type="compositionally biased region" description="Acidic residues" evidence="1">
    <location>
        <begin position="119"/>
        <end position="129"/>
    </location>
</feature>
<feature type="compositionally biased region" description="Acidic residues" evidence="1">
    <location>
        <begin position="15"/>
        <end position="24"/>
    </location>
</feature>
<accession>A0A015K677</accession>
<comment type="caution">
    <text evidence="2">The sequence shown here is derived from an EMBL/GenBank/DDBJ whole genome shotgun (WGS) entry which is preliminary data.</text>
</comment>
<keyword evidence="3" id="KW-1185">Reference proteome</keyword>
<evidence type="ECO:0000313" key="3">
    <source>
        <dbReference type="Proteomes" id="UP000022910"/>
    </source>
</evidence>
<protein>
    <submittedName>
        <fullName evidence="2">Uncharacterized protein</fullName>
    </submittedName>
</protein>
<gene>
    <name evidence="2" type="ORF">RirG_229970</name>
</gene>
<dbReference type="EMBL" id="JEMT01028389">
    <property type="protein sequence ID" value="EXX54931.1"/>
    <property type="molecule type" value="Genomic_DNA"/>
</dbReference>
<dbReference type="OrthoDB" id="2434770at2759"/>
<name>A0A015K677_RHIIW</name>
<feature type="region of interest" description="Disordered" evidence="1">
    <location>
        <begin position="90"/>
        <end position="129"/>
    </location>
</feature>
<dbReference type="AlphaFoldDB" id="A0A015K677"/>